<dbReference type="Pfam" id="PF09339">
    <property type="entry name" value="HTH_IclR"/>
    <property type="match status" value="1"/>
</dbReference>
<organism evidence="2 3">
    <name type="scientific">Serpentinicella alkaliphila</name>
    <dbReference type="NCBI Taxonomy" id="1734049"/>
    <lineage>
        <taxon>Bacteria</taxon>
        <taxon>Bacillati</taxon>
        <taxon>Bacillota</taxon>
        <taxon>Clostridia</taxon>
        <taxon>Peptostreptococcales</taxon>
        <taxon>Natronincolaceae</taxon>
        <taxon>Serpentinicella</taxon>
    </lineage>
</organism>
<evidence type="ECO:0000313" key="3">
    <source>
        <dbReference type="Proteomes" id="UP000295504"/>
    </source>
</evidence>
<dbReference type="Gene3D" id="1.10.10.10">
    <property type="entry name" value="Winged helix-like DNA-binding domain superfamily/Winged helix DNA-binding domain"/>
    <property type="match status" value="1"/>
</dbReference>
<dbReference type="InterPro" id="IPR036388">
    <property type="entry name" value="WH-like_DNA-bd_sf"/>
</dbReference>
<dbReference type="EMBL" id="SLYC01000003">
    <property type="protein sequence ID" value="TCQ06675.1"/>
    <property type="molecule type" value="Genomic_DNA"/>
</dbReference>
<dbReference type="GO" id="GO:0006355">
    <property type="term" value="P:regulation of DNA-templated transcription"/>
    <property type="evidence" value="ECO:0007669"/>
    <property type="project" value="InterPro"/>
</dbReference>
<dbReference type="InterPro" id="IPR036390">
    <property type="entry name" value="WH_DNA-bd_sf"/>
</dbReference>
<evidence type="ECO:0000313" key="2">
    <source>
        <dbReference type="EMBL" id="TCQ06675.1"/>
    </source>
</evidence>
<sequence length="60" mass="6847">MKLNNEELVLRALNESGEPLRPGEIAEKAGLDKTEVDKAIKTLKKEEKIFSPKRCFYQAK</sequence>
<dbReference type="Proteomes" id="UP000295504">
    <property type="component" value="Unassembled WGS sequence"/>
</dbReference>
<gene>
    <name evidence="2" type="ORF">EDD79_1003102</name>
</gene>
<dbReference type="GO" id="GO:0003677">
    <property type="term" value="F:DNA binding"/>
    <property type="evidence" value="ECO:0007669"/>
    <property type="project" value="InterPro"/>
</dbReference>
<dbReference type="InterPro" id="IPR005471">
    <property type="entry name" value="Tscrpt_reg_IclR_N"/>
</dbReference>
<keyword evidence="3" id="KW-1185">Reference proteome</keyword>
<dbReference type="AlphaFoldDB" id="A0A4R2TYS6"/>
<protein>
    <submittedName>
        <fullName evidence="2">IclR-like helix-turn-helix domain-containing protein</fullName>
    </submittedName>
</protein>
<dbReference type="RefSeq" id="WP_330571371.1">
    <property type="nucleotide sequence ID" value="NZ_CP058648.1"/>
</dbReference>
<feature type="domain" description="HTH iclR-type" evidence="1">
    <location>
        <begin position="9"/>
        <end position="43"/>
    </location>
</feature>
<proteinExistence type="predicted"/>
<name>A0A4R2TYS6_9FIRM</name>
<reference evidence="2 3" key="1">
    <citation type="submission" date="2019-03" db="EMBL/GenBank/DDBJ databases">
        <title>Genomic Encyclopedia of Type Strains, Phase IV (KMG-IV): sequencing the most valuable type-strain genomes for metagenomic binning, comparative biology and taxonomic classification.</title>
        <authorList>
            <person name="Goeker M."/>
        </authorList>
    </citation>
    <scope>NUCLEOTIDE SEQUENCE [LARGE SCALE GENOMIC DNA]</scope>
    <source>
        <strain evidence="2 3">DSM 100013</strain>
    </source>
</reference>
<accession>A0A4R2TYS6</accession>
<comment type="caution">
    <text evidence="2">The sequence shown here is derived from an EMBL/GenBank/DDBJ whole genome shotgun (WGS) entry which is preliminary data.</text>
</comment>
<evidence type="ECO:0000259" key="1">
    <source>
        <dbReference type="Pfam" id="PF09339"/>
    </source>
</evidence>
<dbReference type="SUPFAM" id="SSF46785">
    <property type="entry name" value="Winged helix' DNA-binding domain"/>
    <property type="match status" value="1"/>
</dbReference>